<dbReference type="PANTHER" id="PTHR43046">
    <property type="entry name" value="GDP-MANNOSE MANNOSYL HYDROLASE"/>
    <property type="match status" value="1"/>
</dbReference>
<feature type="domain" description="Nudix hydrolase" evidence="6">
    <location>
        <begin position="3"/>
        <end position="142"/>
    </location>
</feature>
<dbReference type="InterPro" id="IPR020476">
    <property type="entry name" value="Nudix_hydrolase"/>
</dbReference>
<dbReference type="SUPFAM" id="SSF55811">
    <property type="entry name" value="Nudix"/>
    <property type="match status" value="1"/>
</dbReference>
<dbReference type="AlphaFoldDB" id="A0A543IU19"/>
<dbReference type="InterPro" id="IPR015797">
    <property type="entry name" value="NUDIX_hydrolase-like_dom_sf"/>
</dbReference>
<dbReference type="PROSITE" id="PS51462">
    <property type="entry name" value="NUDIX"/>
    <property type="match status" value="1"/>
</dbReference>
<dbReference type="Gene3D" id="3.90.79.10">
    <property type="entry name" value="Nucleoside Triphosphate Pyrophosphohydrolase"/>
    <property type="match status" value="1"/>
</dbReference>
<sequence length="147" mass="16302">MTSDRPAARVLCVDDAGHVLLLRWRDPVSGLVFWEPPGGGVDPGETPLEAARRELTEETGLPGDAVLDRWVPVPRDYMWLGVHYVKTEPFYLARFAERPRVAPAALTTEETGNLLGFAWFSRAELAALTEHVEPPELLDVLERLTGA</sequence>
<dbReference type="EMBL" id="VFPQ01000001">
    <property type="protein sequence ID" value="TQM74071.1"/>
    <property type="molecule type" value="Genomic_DNA"/>
</dbReference>
<accession>A0A543IU19</accession>
<keyword evidence="3 5" id="KW-0378">Hydrolase</keyword>
<keyword evidence="8" id="KW-1185">Reference proteome</keyword>
<protein>
    <submittedName>
        <fullName evidence="7">ADP-ribose pyrophosphatase YjhB (NUDIX family)</fullName>
    </submittedName>
</protein>
<evidence type="ECO:0000256" key="1">
    <source>
        <dbReference type="ARBA" id="ARBA00001946"/>
    </source>
</evidence>
<keyword evidence="4" id="KW-0460">Magnesium</keyword>
<evidence type="ECO:0000256" key="4">
    <source>
        <dbReference type="ARBA" id="ARBA00022842"/>
    </source>
</evidence>
<organism evidence="7 8">
    <name type="scientific">Thermopolyspora flexuosa</name>
    <dbReference type="NCBI Taxonomy" id="103836"/>
    <lineage>
        <taxon>Bacteria</taxon>
        <taxon>Bacillati</taxon>
        <taxon>Actinomycetota</taxon>
        <taxon>Actinomycetes</taxon>
        <taxon>Streptosporangiales</taxon>
        <taxon>Streptosporangiaceae</taxon>
        <taxon>Thermopolyspora</taxon>
    </lineage>
</organism>
<proteinExistence type="inferred from homology"/>
<dbReference type="Pfam" id="PF00293">
    <property type="entry name" value="NUDIX"/>
    <property type="match status" value="1"/>
</dbReference>
<evidence type="ECO:0000256" key="3">
    <source>
        <dbReference type="ARBA" id="ARBA00022801"/>
    </source>
</evidence>
<dbReference type="InterPro" id="IPR020084">
    <property type="entry name" value="NUDIX_hydrolase_CS"/>
</dbReference>
<dbReference type="OrthoDB" id="9804442at2"/>
<comment type="caution">
    <text evidence="7">The sequence shown here is derived from an EMBL/GenBank/DDBJ whole genome shotgun (WGS) entry which is preliminary data.</text>
</comment>
<dbReference type="PANTHER" id="PTHR43046:SF12">
    <property type="entry name" value="GDP-MANNOSE MANNOSYL HYDROLASE"/>
    <property type="match status" value="1"/>
</dbReference>
<evidence type="ECO:0000313" key="8">
    <source>
        <dbReference type="Proteomes" id="UP000319213"/>
    </source>
</evidence>
<dbReference type="Proteomes" id="UP000319213">
    <property type="component" value="Unassembled WGS sequence"/>
</dbReference>
<dbReference type="RefSeq" id="WP_142258296.1">
    <property type="nucleotide sequence ID" value="NZ_BMPV01000006.1"/>
</dbReference>
<gene>
    <name evidence="7" type="ORF">FHX40_0733</name>
</gene>
<comment type="similarity">
    <text evidence="2 5">Belongs to the Nudix hydrolase family.</text>
</comment>
<dbReference type="GO" id="GO:0016787">
    <property type="term" value="F:hydrolase activity"/>
    <property type="evidence" value="ECO:0007669"/>
    <property type="project" value="UniProtKB-KW"/>
</dbReference>
<dbReference type="CDD" id="cd04685">
    <property type="entry name" value="NUDIX_Hydrolase"/>
    <property type="match status" value="1"/>
</dbReference>
<reference evidence="7 8" key="1">
    <citation type="submission" date="2019-06" db="EMBL/GenBank/DDBJ databases">
        <title>Sequencing the genomes of 1000 actinobacteria strains.</title>
        <authorList>
            <person name="Klenk H.-P."/>
        </authorList>
    </citation>
    <scope>NUCLEOTIDE SEQUENCE [LARGE SCALE GENOMIC DNA]</scope>
    <source>
        <strain evidence="7 8">DSM 43186</strain>
    </source>
</reference>
<evidence type="ECO:0000259" key="6">
    <source>
        <dbReference type="PROSITE" id="PS51462"/>
    </source>
</evidence>
<evidence type="ECO:0000256" key="5">
    <source>
        <dbReference type="RuleBase" id="RU003476"/>
    </source>
</evidence>
<evidence type="ECO:0000313" key="7">
    <source>
        <dbReference type="EMBL" id="TQM74071.1"/>
    </source>
</evidence>
<dbReference type="PRINTS" id="PR00502">
    <property type="entry name" value="NUDIXFAMILY"/>
</dbReference>
<dbReference type="InterPro" id="IPR000086">
    <property type="entry name" value="NUDIX_hydrolase_dom"/>
</dbReference>
<dbReference type="PROSITE" id="PS00893">
    <property type="entry name" value="NUDIX_BOX"/>
    <property type="match status" value="1"/>
</dbReference>
<evidence type="ECO:0000256" key="2">
    <source>
        <dbReference type="ARBA" id="ARBA00005582"/>
    </source>
</evidence>
<comment type="cofactor">
    <cofactor evidence="1">
        <name>Mg(2+)</name>
        <dbReference type="ChEBI" id="CHEBI:18420"/>
    </cofactor>
</comment>
<name>A0A543IU19_9ACTN</name>